<feature type="compositionally biased region" description="Low complexity" evidence="1">
    <location>
        <begin position="83"/>
        <end position="96"/>
    </location>
</feature>
<dbReference type="InterPro" id="IPR043129">
    <property type="entry name" value="ATPase_NBD"/>
</dbReference>
<evidence type="ECO:0000256" key="1">
    <source>
        <dbReference type="SAM" id="MobiDB-lite"/>
    </source>
</evidence>
<organism evidence="2 3">
    <name type="scientific">Mytilus edulis</name>
    <name type="common">Blue mussel</name>
    <dbReference type="NCBI Taxonomy" id="6550"/>
    <lineage>
        <taxon>Eukaryota</taxon>
        <taxon>Metazoa</taxon>
        <taxon>Spiralia</taxon>
        <taxon>Lophotrochozoa</taxon>
        <taxon>Mollusca</taxon>
        <taxon>Bivalvia</taxon>
        <taxon>Autobranchia</taxon>
        <taxon>Pteriomorphia</taxon>
        <taxon>Mytilida</taxon>
        <taxon>Mytiloidea</taxon>
        <taxon>Mytilidae</taxon>
        <taxon>Mytilinae</taxon>
        <taxon>Mytilus</taxon>
    </lineage>
</organism>
<gene>
    <name evidence="2" type="ORF">MEDL_24736</name>
</gene>
<protein>
    <submittedName>
        <fullName evidence="2">Uncharacterized protein</fullName>
    </submittedName>
</protein>
<dbReference type="AlphaFoldDB" id="A0A8S3RQL8"/>
<dbReference type="OrthoDB" id="2963168at2759"/>
<proteinExistence type="predicted"/>
<keyword evidence="3" id="KW-1185">Reference proteome</keyword>
<comment type="caution">
    <text evidence="2">The sequence shown here is derived from an EMBL/GenBank/DDBJ whole genome shotgun (WGS) entry which is preliminary data.</text>
</comment>
<reference evidence="2" key="1">
    <citation type="submission" date="2021-03" db="EMBL/GenBank/DDBJ databases">
        <authorList>
            <person name="Bekaert M."/>
        </authorList>
    </citation>
    <scope>NUCLEOTIDE SEQUENCE</scope>
</reference>
<sequence length="341" mass="38810">MIVHIDFHPIVKSIILVGSFSECSLVQETIRKTFSTRNVIVPEDSGLAVLKGAVIYGHKKMINSENGFQQRHPPLVDENATLSDDSSTESPSVSSDENAPLCTKDVEDLKTSIPYVPFKEDILLNFDYTERKPMPLFSTIAEENRENNDGQKEISETAINTCETILVGFEMLTSDCILRNGDIAIENFDQTENARQMRKELEKNKILWQHQSTPEAIRLKQVAGVLDAIEKGDYTEILKLYYRAQHQHTFSAKDRPLEIPVYIHRNQLYSKWIPHVEHAIEAINTVTPGINLYKTSNKDRSMIRIGVDSAGESNQAYTTNGSILDKRQNKEYKRPFYTSWG</sequence>
<evidence type="ECO:0000313" key="3">
    <source>
        <dbReference type="Proteomes" id="UP000683360"/>
    </source>
</evidence>
<dbReference type="EMBL" id="CAJPWZ010001243">
    <property type="protein sequence ID" value="CAG2210702.1"/>
    <property type="molecule type" value="Genomic_DNA"/>
</dbReference>
<name>A0A8S3RQL8_MYTED</name>
<dbReference type="SUPFAM" id="SSF53067">
    <property type="entry name" value="Actin-like ATPase domain"/>
    <property type="match status" value="1"/>
</dbReference>
<feature type="region of interest" description="Disordered" evidence="1">
    <location>
        <begin position="67"/>
        <end position="101"/>
    </location>
</feature>
<evidence type="ECO:0000313" key="2">
    <source>
        <dbReference type="EMBL" id="CAG2210702.1"/>
    </source>
</evidence>
<dbReference type="Proteomes" id="UP000683360">
    <property type="component" value="Unassembled WGS sequence"/>
</dbReference>
<accession>A0A8S3RQL8</accession>